<comment type="similarity">
    <text evidence="2 7">Belongs to the class-IV pyridoxal-phosphate-dependent aminotransferase family.</text>
</comment>
<dbReference type="AlphaFoldDB" id="A0A7S0R350"/>
<evidence type="ECO:0000256" key="8">
    <source>
        <dbReference type="RuleBase" id="RU004516"/>
    </source>
</evidence>
<keyword evidence="3 9" id="KW-0032">Aminotransferase</keyword>
<reference evidence="11" key="1">
    <citation type="submission" date="2021-01" db="EMBL/GenBank/DDBJ databases">
        <authorList>
            <person name="Corre E."/>
            <person name="Pelletier E."/>
            <person name="Niang G."/>
            <person name="Scheremetjew M."/>
            <person name="Finn R."/>
            <person name="Kale V."/>
            <person name="Holt S."/>
            <person name="Cochrane G."/>
            <person name="Meng A."/>
            <person name="Brown T."/>
            <person name="Cohen L."/>
        </authorList>
    </citation>
    <scope>NUCLEOTIDE SEQUENCE</scope>
    <source>
        <strain evidence="11">CCMP722</strain>
    </source>
</reference>
<dbReference type="PROSITE" id="PS00770">
    <property type="entry name" value="AA_TRANSFER_CLASS_4"/>
    <property type="match status" value="1"/>
</dbReference>
<evidence type="ECO:0000256" key="9">
    <source>
        <dbReference type="RuleBase" id="RU004517"/>
    </source>
</evidence>
<feature type="modified residue" description="N6-(pyridoxal phosphate)lysine" evidence="6">
    <location>
        <position position="256"/>
    </location>
</feature>
<gene>
    <name evidence="11" type="ORF">POBO1169_LOCUS8356</name>
</gene>
<dbReference type="InterPro" id="IPR018300">
    <property type="entry name" value="Aminotrans_IV_CS"/>
</dbReference>
<evidence type="ECO:0000256" key="3">
    <source>
        <dbReference type="ARBA" id="ARBA00022576"/>
    </source>
</evidence>
<protein>
    <recommendedName>
        <fullName evidence="9">Branched-chain-amino-acid aminotransferase</fullName>
        <ecNumber evidence="9">2.6.1.42</ecNumber>
    </recommendedName>
</protein>
<organism evidence="11">
    <name type="scientific">Pyramimonas obovata</name>
    <dbReference type="NCBI Taxonomy" id="1411642"/>
    <lineage>
        <taxon>Eukaryota</taxon>
        <taxon>Viridiplantae</taxon>
        <taxon>Chlorophyta</taxon>
        <taxon>Pyramimonadophyceae</taxon>
        <taxon>Pyramimonadales</taxon>
        <taxon>Pyramimonadaceae</taxon>
        <taxon>Pyramimonas</taxon>
        <taxon>Pyramimonas incertae sedis</taxon>
    </lineage>
</organism>
<dbReference type="NCBIfam" id="NF009897">
    <property type="entry name" value="PRK13357.1"/>
    <property type="match status" value="1"/>
</dbReference>
<dbReference type="InterPro" id="IPR043132">
    <property type="entry name" value="BCAT-like_C"/>
</dbReference>
<evidence type="ECO:0000256" key="7">
    <source>
        <dbReference type="RuleBase" id="RU004106"/>
    </source>
</evidence>
<dbReference type="GO" id="GO:0009082">
    <property type="term" value="P:branched-chain amino acid biosynthetic process"/>
    <property type="evidence" value="ECO:0007669"/>
    <property type="project" value="UniProtKB-KW"/>
</dbReference>
<evidence type="ECO:0000313" key="11">
    <source>
        <dbReference type="EMBL" id="CAD8665795.1"/>
    </source>
</evidence>
<dbReference type="EMBL" id="HBFA01016248">
    <property type="protein sequence ID" value="CAD8665795.1"/>
    <property type="molecule type" value="Transcribed_RNA"/>
</dbReference>
<dbReference type="Gene3D" id="3.20.10.10">
    <property type="entry name" value="D-amino Acid Aminotransferase, subunit A, domain 2"/>
    <property type="match status" value="1"/>
</dbReference>
<dbReference type="GO" id="GO:0004084">
    <property type="term" value="F:branched-chain-amino-acid transaminase activity"/>
    <property type="evidence" value="ECO:0007669"/>
    <property type="project" value="UniProtKB-EC"/>
</dbReference>
<evidence type="ECO:0000256" key="2">
    <source>
        <dbReference type="ARBA" id="ARBA00009320"/>
    </source>
</evidence>
<dbReference type="EC" id="2.6.1.42" evidence="9"/>
<dbReference type="Pfam" id="PF01063">
    <property type="entry name" value="Aminotran_4"/>
    <property type="match status" value="1"/>
</dbReference>
<keyword evidence="5 8" id="KW-0663">Pyridoxal phosphate</keyword>
<dbReference type="Gene3D" id="3.30.470.10">
    <property type="match status" value="1"/>
</dbReference>
<dbReference type="SUPFAM" id="SSF56752">
    <property type="entry name" value="D-aminoacid aminotransferase-like PLP-dependent enzymes"/>
    <property type="match status" value="1"/>
</dbReference>
<evidence type="ECO:0000256" key="6">
    <source>
        <dbReference type="PIRSR" id="PIRSR006468-1"/>
    </source>
</evidence>
<name>A0A7S0R350_9CHLO</name>
<comment type="catalytic activity">
    <reaction evidence="9">
        <text>L-isoleucine + 2-oxoglutarate = (S)-3-methyl-2-oxopentanoate + L-glutamate</text>
        <dbReference type="Rhea" id="RHEA:24801"/>
        <dbReference type="ChEBI" id="CHEBI:16810"/>
        <dbReference type="ChEBI" id="CHEBI:29985"/>
        <dbReference type="ChEBI" id="CHEBI:35146"/>
        <dbReference type="ChEBI" id="CHEBI:58045"/>
        <dbReference type="EC" id="2.6.1.42"/>
    </reaction>
</comment>
<dbReference type="PANTHER" id="PTHR42825">
    <property type="entry name" value="AMINO ACID AMINOTRANSFERASE"/>
    <property type="match status" value="1"/>
</dbReference>
<evidence type="ECO:0000256" key="10">
    <source>
        <dbReference type="SAM" id="MobiDB-lite"/>
    </source>
</evidence>
<keyword evidence="9" id="KW-0100">Branched-chain amino acid biosynthesis</keyword>
<dbReference type="CDD" id="cd01557">
    <property type="entry name" value="BCAT_beta_family"/>
    <property type="match status" value="1"/>
</dbReference>
<dbReference type="InterPro" id="IPR036038">
    <property type="entry name" value="Aminotransferase-like"/>
</dbReference>
<evidence type="ECO:0000256" key="1">
    <source>
        <dbReference type="ARBA" id="ARBA00001933"/>
    </source>
</evidence>
<dbReference type="NCBIfam" id="TIGR01123">
    <property type="entry name" value="ilvE_II"/>
    <property type="match status" value="1"/>
</dbReference>
<evidence type="ECO:0000256" key="5">
    <source>
        <dbReference type="ARBA" id="ARBA00022898"/>
    </source>
</evidence>
<keyword evidence="4 9" id="KW-0808">Transferase</keyword>
<accession>A0A7S0R350</accession>
<dbReference type="InterPro" id="IPR033939">
    <property type="entry name" value="BCAT_family"/>
</dbReference>
<keyword evidence="9" id="KW-0028">Amino-acid biosynthesis</keyword>
<proteinExistence type="inferred from homology"/>
<feature type="region of interest" description="Disordered" evidence="10">
    <location>
        <begin position="49"/>
        <end position="73"/>
    </location>
</feature>
<dbReference type="InterPro" id="IPR001544">
    <property type="entry name" value="Aminotrans_IV"/>
</dbReference>
<dbReference type="GO" id="GO:0008652">
    <property type="term" value="P:amino acid biosynthetic process"/>
    <property type="evidence" value="ECO:0007669"/>
    <property type="project" value="UniProtKB-KW"/>
</dbReference>
<comment type="cofactor">
    <cofactor evidence="1 8">
        <name>pyridoxal 5'-phosphate</name>
        <dbReference type="ChEBI" id="CHEBI:597326"/>
    </cofactor>
</comment>
<comment type="catalytic activity">
    <reaction evidence="9">
        <text>L-valine + 2-oxoglutarate = 3-methyl-2-oxobutanoate + L-glutamate</text>
        <dbReference type="Rhea" id="RHEA:24813"/>
        <dbReference type="ChEBI" id="CHEBI:11851"/>
        <dbReference type="ChEBI" id="CHEBI:16810"/>
        <dbReference type="ChEBI" id="CHEBI:29985"/>
        <dbReference type="ChEBI" id="CHEBI:57762"/>
        <dbReference type="EC" id="2.6.1.42"/>
    </reaction>
</comment>
<comment type="catalytic activity">
    <reaction evidence="9">
        <text>L-leucine + 2-oxoglutarate = 4-methyl-2-oxopentanoate + L-glutamate</text>
        <dbReference type="Rhea" id="RHEA:18321"/>
        <dbReference type="ChEBI" id="CHEBI:16810"/>
        <dbReference type="ChEBI" id="CHEBI:17865"/>
        <dbReference type="ChEBI" id="CHEBI:29985"/>
        <dbReference type="ChEBI" id="CHEBI:57427"/>
        <dbReference type="EC" id="2.6.1.42"/>
    </reaction>
</comment>
<sequence length="412" mass="44339">MAASMSMLASKVVPVQHNLSARRSTFNTTAVVHVSKPLTLRKASVAITAKKSNNDKKQTTRTKAAAAADSPTSAPVDFDKLDFSLTQTANMFVATKPRGEGEWTGGVVPYGDLSLNPSAGILNYGQGVFEGMKAYRTEKDRVVVFRPDENAKRIKQGARRMCLEEVPEEFFIKAVMDTVAANIDYVPPVGKGSMYIRPVIMGSGPILGLAPAPECTFFIYVSPVASYFKGGQLTPIDLLISTKFHRASPGGAGGTKCVGNYAQVLTTQLSAKAEGYADVMYLDAVHDKYIEEVSSCNVFVVKGKTIHTPPAGETILPGITRKSVIEIAKSEGYTVVETPVEVTDLLVADEVFCTGTAVVVAPVGSITYHGEKHQYCGGEVGPTAQLMYSRLTDLQNEKDEDPFGWLQEVPLP</sequence>
<dbReference type="PIRSF" id="PIRSF006468">
    <property type="entry name" value="BCAT1"/>
    <property type="match status" value="1"/>
</dbReference>
<dbReference type="InterPro" id="IPR043131">
    <property type="entry name" value="BCAT-like_N"/>
</dbReference>
<dbReference type="InterPro" id="IPR005786">
    <property type="entry name" value="B_amino_transII"/>
</dbReference>
<dbReference type="PANTHER" id="PTHR42825:SF2">
    <property type="entry name" value="BRANCHED-CHAIN-AMINO-ACID AMINOTRANSFERASE 3, CHLOROPLASTIC-RELATED"/>
    <property type="match status" value="1"/>
</dbReference>
<evidence type="ECO:0000256" key="4">
    <source>
        <dbReference type="ARBA" id="ARBA00022679"/>
    </source>
</evidence>